<proteinExistence type="predicted"/>
<protein>
    <submittedName>
        <fullName evidence="1">Uncharacterized protein</fullName>
    </submittedName>
</protein>
<reference evidence="1 2" key="1">
    <citation type="submission" date="2015-02" db="EMBL/GenBank/DDBJ databases">
        <title>Single-cell genomics of uncultivated deep-branching MTB reveals a conserved set of magnetosome genes.</title>
        <authorList>
            <person name="Kolinko S."/>
            <person name="Richter M."/>
            <person name="Glockner F.O."/>
            <person name="Brachmann A."/>
            <person name="Schuler D."/>
        </authorList>
    </citation>
    <scope>NUCLEOTIDE SEQUENCE [LARGE SCALE GENOMIC DNA]</scope>
    <source>
        <strain evidence="1">TM-1</strain>
    </source>
</reference>
<keyword evidence="2" id="KW-1185">Reference proteome</keyword>
<evidence type="ECO:0000313" key="1">
    <source>
        <dbReference type="EMBL" id="KJU84808.1"/>
    </source>
</evidence>
<accession>A0A0F3GVY1</accession>
<comment type="caution">
    <text evidence="1">The sequence shown here is derived from an EMBL/GenBank/DDBJ whole genome shotgun (WGS) entry which is preliminary data.</text>
</comment>
<dbReference type="AlphaFoldDB" id="A0A0F3GVY1"/>
<feature type="non-terminal residue" evidence="1">
    <location>
        <position position="62"/>
    </location>
</feature>
<sequence>MVNERDIVVPFINHAATSPVVVFCQTISLLPSPLRSPVATIRQLFGMPIARYAPLDIVVPFI</sequence>
<gene>
    <name evidence="1" type="ORF">MBAV_002998</name>
</gene>
<dbReference type="Proteomes" id="UP000033423">
    <property type="component" value="Unassembled WGS sequence"/>
</dbReference>
<name>A0A0F3GVY1_9BACT</name>
<organism evidence="1 2">
    <name type="scientific">Candidatus Magnetobacterium bavaricum</name>
    <dbReference type="NCBI Taxonomy" id="29290"/>
    <lineage>
        <taxon>Bacteria</taxon>
        <taxon>Pseudomonadati</taxon>
        <taxon>Nitrospirota</taxon>
        <taxon>Thermodesulfovibrionia</taxon>
        <taxon>Thermodesulfovibrionales</taxon>
        <taxon>Candidatus Magnetobacteriaceae</taxon>
        <taxon>Candidatus Magnetobacterium</taxon>
    </lineage>
</organism>
<dbReference type="EMBL" id="LACI01001281">
    <property type="protein sequence ID" value="KJU84808.1"/>
    <property type="molecule type" value="Genomic_DNA"/>
</dbReference>
<evidence type="ECO:0000313" key="2">
    <source>
        <dbReference type="Proteomes" id="UP000033423"/>
    </source>
</evidence>